<dbReference type="Proteomes" id="UP000241229">
    <property type="component" value="Unassembled WGS sequence"/>
</dbReference>
<evidence type="ECO:0000313" key="3">
    <source>
        <dbReference type="Proteomes" id="UP000241229"/>
    </source>
</evidence>
<sequence length="101" mass="11007">MEIDMVRLVLIAALLGATQVHAASRFSAADMNCRSLQQGIAAAGVAIVHYLSSRGNLLYGRYVRSQQFCGNAEVTSTSYIRTADSRSCPVKTCVQYDFKPD</sequence>
<feature type="chain" id="PRO_5015134183" evidence="1">
    <location>
        <begin position="23"/>
        <end position="101"/>
    </location>
</feature>
<proteinExistence type="predicted"/>
<keyword evidence="3" id="KW-1185">Reference proteome</keyword>
<keyword evidence="1" id="KW-0732">Signal</keyword>
<organism evidence="2 3">
    <name type="scientific">Kumtagia ephedrae</name>
    <dbReference type="NCBI Taxonomy" id="2116701"/>
    <lineage>
        <taxon>Bacteria</taxon>
        <taxon>Pseudomonadati</taxon>
        <taxon>Pseudomonadota</taxon>
        <taxon>Alphaproteobacteria</taxon>
        <taxon>Hyphomicrobiales</taxon>
        <taxon>Phyllobacteriaceae</taxon>
        <taxon>Kumtagia</taxon>
    </lineage>
</organism>
<protein>
    <submittedName>
        <fullName evidence="2">Uncharacterized protein</fullName>
    </submittedName>
</protein>
<feature type="signal peptide" evidence="1">
    <location>
        <begin position="1"/>
        <end position="22"/>
    </location>
</feature>
<dbReference type="RefSeq" id="WP_106772485.1">
    <property type="nucleotide sequence ID" value="NZ_PXYK01000010.1"/>
</dbReference>
<dbReference type="AlphaFoldDB" id="A0A2P7SC58"/>
<dbReference type="OrthoDB" id="7870801at2"/>
<reference evidence="2 3" key="1">
    <citation type="submission" date="2018-03" db="EMBL/GenBank/DDBJ databases">
        <title>The draft genome of Mesorhizobium sp. 6GN-30.</title>
        <authorList>
            <person name="Liu L."/>
            <person name="Li L."/>
            <person name="Wang T."/>
            <person name="Zhang X."/>
            <person name="Liang L."/>
        </authorList>
    </citation>
    <scope>NUCLEOTIDE SEQUENCE [LARGE SCALE GENOMIC DNA]</scope>
    <source>
        <strain evidence="2 3">6GN30</strain>
    </source>
</reference>
<dbReference type="EMBL" id="PXYK01000010">
    <property type="protein sequence ID" value="PSJ60073.1"/>
    <property type="molecule type" value="Genomic_DNA"/>
</dbReference>
<comment type="caution">
    <text evidence="2">The sequence shown here is derived from an EMBL/GenBank/DDBJ whole genome shotgun (WGS) entry which is preliminary data.</text>
</comment>
<accession>A0A2P7SC58</accession>
<evidence type="ECO:0000313" key="2">
    <source>
        <dbReference type="EMBL" id="PSJ60073.1"/>
    </source>
</evidence>
<evidence type="ECO:0000256" key="1">
    <source>
        <dbReference type="SAM" id="SignalP"/>
    </source>
</evidence>
<name>A0A2P7SC58_9HYPH</name>
<gene>
    <name evidence="2" type="ORF">C7I84_12305</name>
</gene>